<reference evidence="1 2" key="1">
    <citation type="submission" date="2024-04" db="EMBL/GenBank/DDBJ databases">
        <title>genome sequences of Mucor flavus KT1a and Helicostylum pulchrum KT1b strains isolated from the surface of a dry-aged beef.</title>
        <authorList>
            <person name="Toyotome T."/>
            <person name="Hosono M."/>
            <person name="Torimaru M."/>
            <person name="Fukuda K."/>
            <person name="Mikami N."/>
        </authorList>
    </citation>
    <scope>NUCLEOTIDE SEQUENCE [LARGE SCALE GENOMIC DNA]</scope>
    <source>
        <strain evidence="1 2">KT1a</strain>
    </source>
</reference>
<evidence type="ECO:0000313" key="1">
    <source>
        <dbReference type="EMBL" id="GAA5807829.1"/>
    </source>
</evidence>
<accession>A0ABP9YLW8</accession>
<comment type="caution">
    <text evidence="1">The sequence shown here is derived from an EMBL/GenBank/DDBJ whole genome shotgun (WGS) entry which is preliminary data.</text>
</comment>
<sequence>METFFWTQCFDDWRCRVILRVEDMISIVEPVAGWSLKTAFKVIDGSRPFSEALFSLVTLQDKMKEALGSSEEDRIRKAAKLLRLWRSARRLRICMASTMIMTLAIRILSESLITYAAV</sequence>
<evidence type="ECO:0000313" key="2">
    <source>
        <dbReference type="Proteomes" id="UP001473302"/>
    </source>
</evidence>
<organism evidence="1 2">
    <name type="scientific">Mucor flavus</name>
    <dbReference type="NCBI Taxonomy" id="439312"/>
    <lineage>
        <taxon>Eukaryota</taxon>
        <taxon>Fungi</taxon>
        <taxon>Fungi incertae sedis</taxon>
        <taxon>Mucoromycota</taxon>
        <taxon>Mucoromycotina</taxon>
        <taxon>Mucoromycetes</taxon>
        <taxon>Mucorales</taxon>
        <taxon>Mucorineae</taxon>
        <taxon>Mucoraceae</taxon>
        <taxon>Mucor</taxon>
    </lineage>
</organism>
<keyword evidence="2" id="KW-1185">Reference proteome</keyword>
<dbReference type="EMBL" id="BAABUK010000003">
    <property type="protein sequence ID" value="GAA5807829.1"/>
    <property type="molecule type" value="Genomic_DNA"/>
</dbReference>
<name>A0ABP9YLW8_9FUNG</name>
<gene>
    <name evidence="1" type="ORF">MFLAVUS_001208</name>
</gene>
<dbReference type="Proteomes" id="UP001473302">
    <property type="component" value="Unassembled WGS sequence"/>
</dbReference>
<protein>
    <submittedName>
        <fullName evidence="1">Uncharacterized protein</fullName>
    </submittedName>
</protein>
<proteinExistence type="predicted"/>